<dbReference type="HOGENOM" id="CLU_000445_20_6_0"/>
<dbReference type="PANTHER" id="PTHR24421">
    <property type="entry name" value="NITRATE/NITRITE SENSOR PROTEIN NARX-RELATED"/>
    <property type="match status" value="1"/>
</dbReference>
<dbReference type="Pfam" id="PF02518">
    <property type="entry name" value="HATPase_c"/>
    <property type="match status" value="1"/>
</dbReference>
<evidence type="ECO:0000313" key="11">
    <source>
        <dbReference type="EMBL" id="CCQ90524.1"/>
    </source>
</evidence>
<dbReference type="CDD" id="cd16917">
    <property type="entry name" value="HATPase_UhpB-NarQ-NarX-like"/>
    <property type="match status" value="1"/>
</dbReference>
<organism evidence="11 12">
    <name type="scientific">Nitrospina gracilis (strain 3/211)</name>
    <dbReference type="NCBI Taxonomy" id="1266370"/>
    <lineage>
        <taxon>Bacteria</taxon>
        <taxon>Pseudomonadati</taxon>
        <taxon>Nitrospinota/Tectimicrobiota group</taxon>
        <taxon>Nitrospinota</taxon>
        <taxon>Nitrospinia</taxon>
        <taxon>Nitrospinales</taxon>
        <taxon>Nitrospinaceae</taxon>
        <taxon>Nitrospina</taxon>
    </lineage>
</organism>
<dbReference type="Gene3D" id="3.30.565.10">
    <property type="entry name" value="Histidine kinase-like ATPase, C-terminal domain"/>
    <property type="match status" value="1"/>
</dbReference>
<name>M1YYF5_NITG3</name>
<dbReference type="PANTHER" id="PTHR24421:SF10">
    <property type="entry name" value="NITRATE_NITRITE SENSOR PROTEIN NARQ"/>
    <property type="match status" value="1"/>
</dbReference>
<protein>
    <recommendedName>
        <fullName evidence="2">histidine kinase</fullName>
        <ecNumber evidence="2">2.7.13.3</ecNumber>
    </recommendedName>
</protein>
<feature type="transmembrane region" description="Helical" evidence="9">
    <location>
        <begin position="26"/>
        <end position="48"/>
    </location>
</feature>
<keyword evidence="5" id="KW-0547">Nucleotide-binding</keyword>
<dbReference type="CDD" id="cd18774">
    <property type="entry name" value="PDC2_HK_sensor"/>
    <property type="match status" value="1"/>
</dbReference>
<comment type="caution">
    <text evidence="11">The sequence shown here is derived from an EMBL/GenBank/DDBJ whole genome shotgun (WGS) entry which is preliminary data.</text>
</comment>
<keyword evidence="12" id="KW-1185">Reference proteome</keyword>
<evidence type="ECO:0000256" key="2">
    <source>
        <dbReference type="ARBA" id="ARBA00012438"/>
    </source>
</evidence>
<evidence type="ECO:0000256" key="9">
    <source>
        <dbReference type="SAM" id="Phobius"/>
    </source>
</evidence>
<keyword evidence="7" id="KW-0067">ATP-binding</keyword>
<feature type="domain" description="Histidine kinase" evidence="10">
    <location>
        <begin position="258"/>
        <end position="450"/>
    </location>
</feature>
<dbReference type="GO" id="GO:0046983">
    <property type="term" value="F:protein dimerization activity"/>
    <property type="evidence" value="ECO:0007669"/>
    <property type="project" value="InterPro"/>
</dbReference>
<dbReference type="SUPFAM" id="SSF55874">
    <property type="entry name" value="ATPase domain of HSP90 chaperone/DNA topoisomerase II/histidine kinase"/>
    <property type="match status" value="1"/>
</dbReference>
<dbReference type="EC" id="2.7.13.3" evidence="2"/>
<evidence type="ECO:0000256" key="1">
    <source>
        <dbReference type="ARBA" id="ARBA00000085"/>
    </source>
</evidence>
<keyword evidence="4" id="KW-0808">Transferase</keyword>
<dbReference type="PROSITE" id="PS50109">
    <property type="entry name" value="HIS_KIN"/>
    <property type="match status" value="1"/>
</dbReference>
<dbReference type="Proteomes" id="UP000011704">
    <property type="component" value="Unassembled WGS sequence"/>
</dbReference>
<dbReference type="InterPro" id="IPR036890">
    <property type="entry name" value="HATPase_C_sf"/>
</dbReference>
<evidence type="ECO:0000259" key="10">
    <source>
        <dbReference type="PROSITE" id="PS50109"/>
    </source>
</evidence>
<dbReference type="InterPro" id="IPR003594">
    <property type="entry name" value="HATPase_dom"/>
</dbReference>
<dbReference type="GO" id="GO:0000155">
    <property type="term" value="F:phosphorelay sensor kinase activity"/>
    <property type="evidence" value="ECO:0007669"/>
    <property type="project" value="InterPro"/>
</dbReference>
<dbReference type="OrthoDB" id="9795828at2"/>
<sequence length="451" mass="51330">MLWKLFLQRTRMKRDVEMRDTQRQRLVLILIMTGAAFVVVFLAIFLLYRTAFEEEKARLIETAQSQARLMEAVARFDSVYSHNYPEGTEAATLSQFIEAHKQFKGFGDTGEFILAKRVSDQIKFLLSHRHSSLMIPDSIPFDSPLGEPIRRALKGQAGFMVGPDYRNVTTLAAYEPIEHLHLALVAKIDLAEIREPFYKTGLLAVTVGAGVIGASIVLFWRLSNPMVEEITHSRGQLRQLTHRLQAIREEEQTRIARAVHDELGQTLTALKMEITCLQDELDPDNPEHKQSSDTMTRLIDQTIAAVQRISTELRPRLLDVFGLPEAMKWQTQEIQKRTNIEFDLQGIDQHVKLDAERSTALFRIFQETLTNIVRHAQASRVSVSLKQENRHIVMEVQDNGIGIRKHQIHRPQSLGLLGIRERALVWQGKVRFHGAPGKGTTVTVKLPANSK</sequence>
<dbReference type="SMART" id="SM00387">
    <property type="entry name" value="HATPase_c"/>
    <property type="match status" value="1"/>
</dbReference>
<keyword evidence="9" id="KW-1133">Transmembrane helix</keyword>
<reference evidence="11 12" key="1">
    <citation type="journal article" date="2013" name="Front. Microbiol.">
        <title>The genome of Nitrospina gracilis illuminates the metabolism and evolution of the major marine nitrite oxidizer.</title>
        <authorList>
            <person name="Luecker S."/>
            <person name="Nowka B."/>
            <person name="Rattei T."/>
            <person name="Spieck E."/>
            <person name="and Daims H."/>
        </authorList>
    </citation>
    <scope>NUCLEOTIDE SEQUENCE [LARGE SCALE GENOMIC DNA]</scope>
    <source>
        <strain evidence="11 12">3/211</strain>
    </source>
</reference>
<evidence type="ECO:0000256" key="8">
    <source>
        <dbReference type="ARBA" id="ARBA00023012"/>
    </source>
</evidence>
<dbReference type="InterPro" id="IPR050482">
    <property type="entry name" value="Sensor_HK_TwoCompSys"/>
</dbReference>
<dbReference type="Pfam" id="PF07730">
    <property type="entry name" value="HisKA_3"/>
    <property type="match status" value="1"/>
</dbReference>
<dbReference type="GO" id="GO:0005524">
    <property type="term" value="F:ATP binding"/>
    <property type="evidence" value="ECO:0007669"/>
    <property type="project" value="UniProtKB-KW"/>
</dbReference>
<evidence type="ECO:0000256" key="3">
    <source>
        <dbReference type="ARBA" id="ARBA00022553"/>
    </source>
</evidence>
<keyword evidence="3" id="KW-0597">Phosphoprotein</keyword>
<proteinExistence type="predicted"/>
<gene>
    <name evidence="11" type="ORF">NITGR_310012</name>
</gene>
<dbReference type="InterPro" id="IPR005467">
    <property type="entry name" value="His_kinase_dom"/>
</dbReference>
<keyword evidence="9" id="KW-0472">Membrane</keyword>
<keyword evidence="6" id="KW-0418">Kinase</keyword>
<keyword evidence="9" id="KW-0812">Transmembrane</keyword>
<dbReference type="AlphaFoldDB" id="M1YYF5"/>
<dbReference type="InParanoid" id="M1YYF5"/>
<dbReference type="STRING" id="1266370.NITGR_310012"/>
<comment type="catalytic activity">
    <reaction evidence="1">
        <text>ATP + protein L-histidine = ADP + protein N-phospho-L-histidine.</text>
        <dbReference type="EC" id="2.7.13.3"/>
    </reaction>
</comment>
<evidence type="ECO:0000313" key="12">
    <source>
        <dbReference type="Proteomes" id="UP000011704"/>
    </source>
</evidence>
<evidence type="ECO:0000256" key="4">
    <source>
        <dbReference type="ARBA" id="ARBA00022679"/>
    </source>
</evidence>
<dbReference type="InterPro" id="IPR011712">
    <property type="entry name" value="Sig_transdc_His_kin_sub3_dim/P"/>
</dbReference>
<accession>M1YYF5</accession>
<keyword evidence="8" id="KW-0902">Two-component regulatory system</keyword>
<dbReference type="EMBL" id="CAQJ01000035">
    <property type="protein sequence ID" value="CCQ90524.1"/>
    <property type="molecule type" value="Genomic_DNA"/>
</dbReference>
<evidence type="ECO:0000256" key="5">
    <source>
        <dbReference type="ARBA" id="ARBA00022741"/>
    </source>
</evidence>
<dbReference type="Gene3D" id="1.20.5.1930">
    <property type="match status" value="1"/>
</dbReference>
<evidence type="ECO:0000256" key="6">
    <source>
        <dbReference type="ARBA" id="ARBA00022777"/>
    </source>
</evidence>
<dbReference type="GO" id="GO:0016020">
    <property type="term" value="C:membrane"/>
    <property type="evidence" value="ECO:0007669"/>
    <property type="project" value="InterPro"/>
</dbReference>
<evidence type="ECO:0000256" key="7">
    <source>
        <dbReference type="ARBA" id="ARBA00022840"/>
    </source>
</evidence>